<evidence type="ECO:0000313" key="2">
    <source>
        <dbReference type="EMBL" id="QHU22749.1"/>
    </source>
</evidence>
<dbReference type="EMBL" id="MN741017">
    <property type="protein sequence ID" value="QHU22749.1"/>
    <property type="molecule type" value="Genomic_DNA"/>
</dbReference>
<keyword evidence="1" id="KW-0472">Membrane</keyword>
<keyword evidence="1" id="KW-0812">Transmembrane</keyword>
<proteinExistence type="predicted"/>
<name>A0A6C0KYR8_9ZZZZ</name>
<organism evidence="2">
    <name type="scientific">viral metagenome</name>
    <dbReference type="NCBI Taxonomy" id="1070528"/>
    <lineage>
        <taxon>unclassified sequences</taxon>
        <taxon>metagenomes</taxon>
        <taxon>organismal metagenomes</taxon>
    </lineage>
</organism>
<reference evidence="2" key="1">
    <citation type="journal article" date="2020" name="Nature">
        <title>Giant virus diversity and host interactions through global metagenomics.</title>
        <authorList>
            <person name="Schulz F."/>
            <person name="Roux S."/>
            <person name="Paez-Espino D."/>
            <person name="Jungbluth S."/>
            <person name="Walsh D.A."/>
            <person name="Denef V.J."/>
            <person name="McMahon K.D."/>
            <person name="Konstantinidis K.T."/>
            <person name="Eloe-Fadrosh E.A."/>
            <person name="Kyrpides N.C."/>
            <person name="Woyke T."/>
        </authorList>
    </citation>
    <scope>NUCLEOTIDE SEQUENCE</scope>
    <source>
        <strain evidence="2">GVMAG-S-ERX555907-63</strain>
    </source>
</reference>
<feature type="transmembrane region" description="Helical" evidence="1">
    <location>
        <begin position="83"/>
        <end position="106"/>
    </location>
</feature>
<accession>A0A6C0KYR8</accession>
<protein>
    <recommendedName>
        <fullName evidence="3">RING-type domain-containing protein</fullName>
    </recommendedName>
</protein>
<evidence type="ECO:0000256" key="1">
    <source>
        <dbReference type="SAM" id="Phobius"/>
    </source>
</evidence>
<keyword evidence="1" id="KW-1133">Transmembrane helix</keyword>
<evidence type="ECO:0008006" key="3">
    <source>
        <dbReference type="Google" id="ProtNLM"/>
    </source>
</evidence>
<sequence length="107" mass="12381">MANCPVCFCILNDQNFFVTNCCKQQSCQLCYSEWCTYSNSCFFCRYEDNSVEIVANSHDMISESSSDSENDNNLNSNKEFAEICCYLLIMIMFTILIFAILLPSLYY</sequence>
<dbReference type="AlphaFoldDB" id="A0A6C0KYR8"/>